<feature type="region of interest" description="Disordered" evidence="1">
    <location>
        <begin position="36"/>
        <end position="70"/>
    </location>
</feature>
<feature type="compositionally biased region" description="Polar residues" evidence="1">
    <location>
        <begin position="61"/>
        <end position="70"/>
    </location>
</feature>
<proteinExistence type="predicted"/>
<evidence type="ECO:0000313" key="2">
    <source>
        <dbReference type="EMBL" id="ERT12049.1"/>
    </source>
</evidence>
<dbReference type="PATRIC" id="fig|1389415.4.peg.3262"/>
<organism evidence="2 3">
    <name type="scientific">Photorhabdus temperata J3</name>
    <dbReference type="NCBI Taxonomy" id="1389415"/>
    <lineage>
        <taxon>Bacteria</taxon>
        <taxon>Pseudomonadati</taxon>
        <taxon>Pseudomonadota</taxon>
        <taxon>Gammaproteobacteria</taxon>
        <taxon>Enterobacterales</taxon>
        <taxon>Morganellaceae</taxon>
        <taxon>Photorhabdus</taxon>
    </lineage>
</organism>
<dbReference type="EMBL" id="AXDT01000156">
    <property type="protein sequence ID" value="ERT12049.1"/>
    <property type="molecule type" value="Genomic_DNA"/>
</dbReference>
<gene>
    <name evidence="2" type="ORF">O185_16370</name>
</gene>
<feature type="region of interest" description="Disordered" evidence="1">
    <location>
        <begin position="1"/>
        <end position="23"/>
    </location>
</feature>
<name>U7QVN1_PHOTE</name>
<protein>
    <submittedName>
        <fullName evidence="2">Uncharacterized protein</fullName>
    </submittedName>
</protein>
<feature type="compositionally biased region" description="Basic and acidic residues" evidence="1">
    <location>
        <begin position="40"/>
        <end position="50"/>
    </location>
</feature>
<dbReference type="Proteomes" id="UP000017133">
    <property type="component" value="Unassembled WGS sequence"/>
</dbReference>
<evidence type="ECO:0000256" key="1">
    <source>
        <dbReference type="SAM" id="MobiDB-lite"/>
    </source>
</evidence>
<reference evidence="2 3" key="1">
    <citation type="submission" date="2013-10" db="EMBL/GenBank/DDBJ databases">
        <title>Whole Genome Shotgun Sequence of Photorhabdus temperata J3.</title>
        <authorList>
            <person name="Park G.-S."/>
            <person name="Hong S.-J."/>
            <person name="Shin J.-H."/>
        </authorList>
    </citation>
    <scope>NUCLEOTIDE SEQUENCE [LARGE SCALE GENOMIC DNA]</scope>
    <source>
        <strain evidence="2 3">J3</strain>
    </source>
</reference>
<keyword evidence="3" id="KW-1185">Reference proteome</keyword>
<comment type="caution">
    <text evidence="2">The sequence shown here is derived from an EMBL/GenBank/DDBJ whole genome shotgun (WGS) entry which is preliminary data.</text>
</comment>
<dbReference type="AlphaFoldDB" id="U7QVN1"/>
<sequence>MGAAAGSELEIDEDENPGADGNLKKIEAEILTFEFSEPFETTRKGRKGEQDENDLPPSDKATVSVSTDEATVQGALPSADFDGIEDKSDDLYLYARRFDAFYRMVDKLLTMPDCELVTAKLRRLPVLKRCTRHLLSWEPSLYCVSSSAKERSAVCLTGGRYFR</sequence>
<accession>U7QVN1</accession>
<evidence type="ECO:0000313" key="3">
    <source>
        <dbReference type="Proteomes" id="UP000017133"/>
    </source>
</evidence>